<keyword evidence="4" id="KW-1185">Reference proteome</keyword>
<proteinExistence type="inferred from homology"/>
<evidence type="ECO:0000313" key="4">
    <source>
        <dbReference type="Proteomes" id="UP000193926"/>
    </source>
</evidence>
<comment type="caution">
    <text evidence="3">The sequence shown here is derived from an EMBL/GenBank/DDBJ whole genome shotgun (WGS) entry which is preliminary data.</text>
</comment>
<name>A0A1X4NPI5_9RHOB</name>
<dbReference type="InterPro" id="IPR036291">
    <property type="entry name" value="NAD(P)-bd_dom_sf"/>
</dbReference>
<dbReference type="PROSITE" id="PS00061">
    <property type="entry name" value="ADH_SHORT"/>
    <property type="match status" value="1"/>
</dbReference>
<evidence type="ECO:0000256" key="2">
    <source>
        <dbReference type="RuleBase" id="RU000363"/>
    </source>
</evidence>
<dbReference type="GO" id="GO:0016491">
    <property type="term" value="F:oxidoreductase activity"/>
    <property type="evidence" value="ECO:0007669"/>
    <property type="project" value="UniProtKB-KW"/>
</dbReference>
<accession>A0A1X4NPI5</accession>
<dbReference type="Proteomes" id="UP000193926">
    <property type="component" value="Unassembled WGS sequence"/>
</dbReference>
<evidence type="ECO:0000256" key="1">
    <source>
        <dbReference type="ARBA" id="ARBA00023002"/>
    </source>
</evidence>
<dbReference type="PANTHER" id="PTHR43658">
    <property type="entry name" value="SHORT-CHAIN DEHYDROGENASE/REDUCTASE"/>
    <property type="match status" value="1"/>
</dbReference>
<organism evidence="3 4">
    <name type="scientific">Marivita geojedonensis</name>
    <dbReference type="NCBI Taxonomy" id="1123756"/>
    <lineage>
        <taxon>Bacteria</taxon>
        <taxon>Pseudomonadati</taxon>
        <taxon>Pseudomonadota</taxon>
        <taxon>Alphaproteobacteria</taxon>
        <taxon>Rhodobacterales</taxon>
        <taxon>Roseobacteraceae</taxon>
        <taxon>Marivita</taxon>
    </lineage>
</organism>
<sequence length="253" mass="26253">MDIHGTSALVTGAGSGLGEATARHLATLGAQVAVLDRSGDRADAVAREIGGQSLVADVADETEMSAAFDRLAATQGSPRIVANCAGIGTAGRIVGRDGPLSLADFEKVIRVNLTGTFNVMRLAAAAMQSLPALEDDERGVIINTASVAAFEGQIGQAAYSASKGGIVAMTLPAAREFSRFGIRVNVIAPGIFLTPLLYTLPEEAQAALAADIPFPHRLGDPSEFARTVQFCAETAYFNGETIRLDGAVRLKPK</sequence>
<gene>
    <name evidence="3" type="ORF">MGEO_04615</name>
</gene>
<dbReference type="PRINTS" id="PR00080">
    <property type="entry name" value="SDRFAMILY"/>
</dbReference>
<dbReference type="Pfam" id="PF00106">
    <property type="entry name" value="adh_short"/>
    <property type="match status" value="1"/>
</dbReference>
<dbReference type="Gene3D" id="3.40.50.720">
    <property type="entry name" value="NAD(P)-binding Rossmann-like Domain"/>
    <property type="match status" value="1"/>
</dbReference>
<evidence type="ECO:0000313" key="3">
    <source>
        <dbReference type="EMBL" id="OSQ52647.1"/>
    </source>
</evidence>
<dbReference type="InterPro" id="IPR002347">
    <property type="entry name" value="SDR_fam"/>
</dbReference>
<dbReference type="RefSeq" id="WP_085635526.1">
    <property type="nucleotide sequence ID" value="NZ_JFKC01000002.1"/>
</dbReference>
<dbReference type="PANTHER" id="PTHR43658:SF8">
    <property type="entry name" value="17-BETA-HYDROXYSTEROID DEHYDROGENASE 14-RELATED"/>
    <property type="match status" value="1"/>
</dbReference>
<dbReference type="SUPFAM" id="SSF51735">
    <property type="entry name" value="NAD(P)-binding Rossmann-fold domains"/>
    <property type="match status" value="1"/>
</dbReference>
<comment type="similarity">
    <text evidence="2">Belongs to the short-chain dehydrogenases/reductases (SDR) family.</text>
</comment>
<dbReference type="PRINTS" id="PR00081">
    <property type="entry name" value="GDHRDH"/>
</dbReference>
<dbReference type="EMBL" id="JFKC01000002">
    <property type="protein sequence ID" value="OSQ52647.1"/>
    <property type="molecule type" value="Genomic_DNA"/>
</dbReference>
<dbReference type="InterPro" id="IPR020904">
    <property type="entry name" value="Sc_DH/Rdtase_CS"/>
</dbReference>
<dbReference type="AlphaFoldDB" id="A0A1X4NPI5"/>
<reference evidence="3 4" key="1">
    <citation type="submission" date="2014-03" db="EMBL/GenBank/DDBJ databases">
        <title>The draft genome sequence of Marivita geojedonensis KCTC 23882.</title>
        <authorList>
            <person name="Lai Q."/>
            <person name="Shao Z."/>
        </authorList>
    </citation>
    <scope>NUCLEOTIDE SEQUENCE [LARGE SCALE GENOMIC DNA]</scope>
    <source>
        <strain evidence="3 4">DPG-138</strain>
    </source>
</reference>
<protein>
    <submittedName>
        <fullName evidence="3">3-hydroxy-2-methylbutyryl-CoA dehydrogenase</fullName>
    </submittedName>
</protein>
<dbReference type="STRING" id="1123756.MGEO_04615"/>
<keyword evidence="1" id="KW-0560">Oxidoreductase</keyword>
<dbReference type="OrthoDB" id="9795647at2"/>